<dbReference type="AlphaFoldDB" id="A0A0H5E3J9"/>
<evidence type="ECO:0008006" key="5">
    <source>
        <dbReference type="Google" id="ProtNLM"/>
    </source>
</evidence>
<gene>
    <name evidence="3" type="ORF">ELAC_0434</name>
</gene>
<evidence type="ECO:0000256" key="1">
    <source>
        <dbReference type="ARBA" id="ARBA00022614"/>
    </source>
</evidence>
<dbReference type="InterPro" id="IPR050836">
    <property type="entry name" value="SDS22/Internalin_LRR"/>
</dbReference>
<dbReference type="PANTHER" id="PTHR46652:SF3">
    <property type="entry name" value="LEUCINE-RICH REPEAT-CONTAINING PROTEIN 9"/>
    <property type="match status" value="1"/>
</dbReference>
<dbReference type="SUPFAM" id="SSF52058">
    <property type="entry name" value="L domain-like"/>
    <property type="match status" value="1"/>
</dbReference>
<evidence type="ECO:0000256" key="2">
    <source>
        <dbReference type="ARBA" id="ARBA00022737"/>
    </source>
</evidence>
<dbReference type="PANTHER" id="PTHR46652">
    <property type="entry name" value="LEUCINE-RICH REPEAT AND IQ DOMAIN-CONTAINING PROTEIN 1-RELATED"/>
    <property type="match status" value="1"/>
</dbReference>
<dbReference type="Gene3D" id="3.80.10.10">
    <property type="entry name" value="Ribonuclease Inhibitor"/>
    <property type="match status" value="1"/>
</dbReference>
<dbReference type="InterPro" id="IPR025875">
    <property type="entry name" value="Leu-rich_rpt_4"/>
</dbReference>
<proteinExistence type="predicted"/>
<name>A0A0H5E3J9_9BACT</name>
<dbReference type="Pfam" id="PF12799">
    <property type="entry name" value="LRR_4"/>
    <property type="match status" value="1"/>
</dbReference>
<keyword evidence="1" id="KW-0433">Leucine-rich repeat</keyword>
<dbReference type="OrthoDB" id="22132at2"/>
<dbReference type="Proteomes" id="UP000220251">
    <property type="component" value="Unassembled WGS sequence"/>
</dbReference>
<protein>
    <recommendedName>
        <fullName evidence="5">Leucine Rich repeats (2 copies)</fullName>
    </recommendedName>
</protein>
<keyword evidence="2" id="KW-0677">Repeat</keyword>
<sequence>MNSLDHLHRSNLSQFADHSAVQIAKVSKKGRFKTDAAGRPTIDLKVLDLNNISRKKLDKYFDEGTLVYVLDGHEAQFSSDFALKHLGPFQQCNLTLLPLQAKKDYTQLRLSNVRISFLESKDYKAIKEVCKELLRVQKKGKEPVLKERTFTTPDDDLQAKEKIKSLIAKTWFQREEETARFLPSIEDAESYVIAGIDLQDLLALRATSQSGREKANARLVTLINEGAITPTSLGIYSLPDLLTYFGKHVRDIKCLNTGPICPPGSSVPERIGFNPDMSDKEVKLLVESCPRLTELVLYQFSLTNKSGAELSKLTRLTHLSFNSGEDFTDFSFIGNLKELRLLSLGGSEVSDLSFLKELTRLETLNLEQCNSIQDVNQIASAPQLKHLNLSQCWDIKDFTFLKHLTRLERLDLMECNIKQLSILEDCKELRTLTLWGCNRVVDWDFLGRHPEIDAIGARTSN</sequence>
<dbReference type="RefSeq" id="WP_098037646.1">
    <property type="nucleotide sequence ID" value="NZ_CWGJ01000006.1"/>
</dbReference>
<evidence type="ECO:0000313" key="4">
    <source>
        <dbReference type="Proteomes" id="UP000220251"/>
    </source>
</evidence>
<evidence type="ECO:0000313" key="3">
    <source>
        <dbReference type="EMBL" id="CRX37790.1"/>
    </source>
</evidence>
<reference evidence="4" key="1">
    <citation type="submission" date="2015-06" db="EMBL/GenBank/DDBJ databases">
        <authorList>
            <person name="Bertelli C."/>
        </authorList>
    </citation>
    <scope>NUCLEOTIDE SEQUENCE [LARGE SCALE GENOMIC DNA]</scope>
    <source>
        <strain evidence="4">CRIB-30</strain>
    </source>
</reference>
<dbReference type="InterPro" id="IPR032675">
    <property type="entry name" value="LRR_dom_sf"/>
</dbReference>
<keyword evidence="4" id="KW-1185">Reference proteome</keyword>
<accession>A0A0H5E3J9</accession>
<organism evidence="3 4">
    <name type="scientific">Estrella lausannensis</name>
    <dbReference type="NCBI Taxonomy" id="483423"/>
    <lineage>
        <taxon>Bacteria</taxon>
        <taxon>Pseudomonadati</taxon>
        <taxon>Chlamydiota</taxon>
        <taxon>Chlamydiia</taxon>
        <taxon>Parachlamydiales</taxon>
        <taxon>Candidatus Criblamydiaceae</taxon>
        <taxon>Estrella</taxon>
    </lineage>
</organism>
<dbReference type="EMBL" id="CWGJ01000006">
    <property type="protein sequence ID" value="CRX37790.1"/>
    <property type="molecule type" value="Genomic_DNA"/>
</dbReference>